<keyword evidence="2" id="KW-1185">Reference proteome</keyword>
<dbReference type="Proteomes" id="UP000501346">
    <property type="component" value="Chromosome SeVII-ScVII"/>
</dbReference>
<proteinExistence type="predicted"/>
<sequence length="402" mass="45388">MCDGSTSTKGLPYKLAEESRVKTLIPNDLVASRSNCIKTLNSSSPKVDSISCIDIWLNYANGLLSYRYEAGNVDPLVEEEISQVLINVATFYEDIGIETLHRAYESSQPSNNLWVTSGTYLKRGLGLVCFLKAISQTNAVADPKNMQVLNISNQLSLEFQLLQQLGIVILALSKLRSKVSKDAVVDLEPHELKELGTSSVFYAKLCIGSYNTALQCQDGRIVDFLFLKYLQSLIYLFLSINQYNMDECGIAIGMLQESVKKLLNIVPNSQLKELDILSSTDITKKRDILKKAFKRKIHTTTLKTSHIFEKKASSTYKNGMMPLLNLSLNDFIIPLTILLRYRYQRTNDNFSYKPVENDIEKLNKLLPRGKSSDIEGIPWTFQNGHLTFENSNDASNENENYF</sequence>
<dbReference type="EMBL" id="CP049004">
    <property type="protein sequence ID" value="QID85183.1"/>
    <property type="molecule type" value="Genomic_DNA"/>
</dbReference>
<gene>
    <name evidence="1" type="ORF">GRS66_007741</name>
</gene>
<accession>A0A6C1E8I7</accession>
<protein>
    <submittedName>
        <fullName evidence="1">Uncharacterized protein</fullName>
    </submittedName>
</protein>
<organism evidence="1 2">
    <name type="scientific">Saccharomyces pastorianus</name>
    <name type="common">Lager yeast</name>
    <name type="synonym">Saccharomyces cerevisiae x Saccharomyces eubayanus</name>
    <dbReference type="NCBI Taxonomy" id="27292"/>
    <lineage>
        <taxon>Eukaryota</taxon>
        <taxon>Fungi</taxon>
        <taxon>Dikarya</taxon>
        <taxon>Ascomycota</taxon>
        <taxon>Saccharomycotina</taxon>
        <taxon>Saccharomycetes</taxon>
        <taxon>Saccharomycetales</taxon>
        <taxon>Saccharomycetaceae</taxon>
        <taxon>Saccharomyces</taxon>
    </lineage>
</organism>
<reference evidence="1 2" key="1">
    <citation type="journal article" date="2019" name="BMC Genomics">
        <title>Chromosome level assembly and comparative genome analysis confirm lager-brewing yeasts originated from a single hybridization.</title>
        <authorList>
            <person name="Salazar A.N."/>
            <person name="Gorter de Vries A.R."/>
            <person name="van den Broek M."/>
            <person name="Brouwers N."/>
            <person name="de la Torre Cortes P."/>
            <person name="Kuijpers N.G.A."/>
            <person name="Daran J.G."/>
            <person name="Abeel T."/>
        </authorList>
    </citation>
    <scope>NUCLEOTIDE SEQUENCE [LARGE SCALE GENOMIC DNA]</scope>
    <source>
        <strain evidence="1 2">CBS 1483</strain>
    </source>
</reference>
<evidence type="ECO:0000313" key="2">
    <source>
        <dbReference type="Proteomes" id="UP000501346"/>
    </source>
</evidence>
<evidence type="ECO:0000313" key="1">
    <source>
        <dbReference type="EMBL" id="QID85183.1"/>
    </source>
</evidence>
<dbReference type="Pfam" id="PF17306">
    <property type="entry name" value="DUF5355"/>
    <property type="match status" value="1"/>
</dbReference>
<dbReference type="OrthoDB" id="4031940at2759"/>
<dbReference type="InterPro" id="IPR035278">
    <property type="entry name" value="DUF5355"/>
</dbReference>
<name>A0A6C1E8I7_SACPS</name>
<dbReference type="AlphaFoldDB" id="A0A6C1E8I7"/>